<protein>
    <submittedName>
        <fullName evidence="2">Uncharacterized protein</fullName>
    </submittedName>
</protein>
<evidence type="ECO:0000256" key="1">
    <source>
        <dbReference type="SAM" id="MobiDB-lite"/>
    </source>
</evidence>
<reference evidence="2" key="1">
    <citation type="journal article" date="2021" name="Microb. Physiol.">
        <title>Proteogenomic Insights into the Physiology of Marine, Sulfate-Reducing, Filamentous Desulfonema limicola and Desulfonema magnum.</title>
        <authorList>
            <person name="Schnaars V."/>
            <person name="Wohlbrand L."/>
            <person name="Scheve S."/>
            <person name="Hinrichs C."/>
            <person name="Reinhardt R."/>
            <person name="Rabus R."/>
        </authorList>
    </citation>
    <scope>NUCLEOTIDE SEQUENCE</scope>
    <source>
        <strain evidence="2">5ac10</strain>
    </source>
</reference>
<evidence type="ECO:0000313" key="2">
    <source>
        <dbReference type="EMBL" id="QTA79781.1"/>
    </source>
</evidence>
<organism evidence="2 3">
    <name type="scientific">Desulfonema limicola</name>
    <dbReference type="NCBI Taxonomy" id="45656"/>
    <lineage>
        <taxon>Bacteria</taxon>
        <taxon>Pseudomonadati</taxon>
        <taxon>Thermodesulfobacteriota</taxon>
        <taxon>Desulfobacteria</taxon>
        <taxon>Desulfobacterales</taxon>
        <taxon>Desulfococcaceae</taxon>
        <taxon>Desulfonema</taxon>
    </lineage>
</organism>
<feature type="region of interest" description="Disordered" evidence="1">
    <location>
        <begin position="1"/>
        <end position="20"/>
    </location>
</feature>
<gene>
    <name evidence="2" type="ORF">dnl_20610</name>
</gene>
<proteinExistence type="predicted"/>
<name>A0A975GFY4_9BACT</name>
<dbReference type="EMBL" id="CP061799">
    <property type="protein sequence ID" value="QTA79781.1"/>
    <property type="molecule type" value="Genomic_DNA"/>
</dbReference>
<dbReference type="AlphaFoldDB" id="A0A975GFY4"/>
<dbReference type="Proteomes" id="UP000663720">
    <property type="component" value="Chromosome"/>
</dbReference>
<dbReference type="KEGG" id="dli:dnl_20610"/>
<evidence type="ECO:0000313" key="3">
    <source>
        <dbReference type="Proteomes" id="UP000663720"/>
    </source>
</evidence>
<dbReference type="RefSeq" id="WP_207691490.1">
    <property type="nucleotide sequence ID" value="NZ_CP061799.1"/>
</dbReference>
<keyword evidence="3" id="KW-1185">Reference proteome</keyword>
<sequence>MASFRSTAPSRLRSPGFGRIPPPLITADIIDGREKCYRGDLLGCCASVREDVIAVQVFIAFGMPGVRQGPCKSVKG</sequence>
<accession>A0A975GFY4</accession>